<feature type="region of interest" description="Disordered" evidence="1">
    <location>
        <begin position="1"/>
        <end position="60"/>
    </location>
</feature>
<evidence type="ECO:0000313" key="4">
    <source>
        <dbReference type="Proteomes" id="UP000053558"/>
    </source>
</evidence>
<feature type="transmembrane region" description="Helical" evidence="2">
    <location>
        <begin position="397"/>
        <end position="428"/>
    </location>
</feature>
<feature type="compositionally biased region" description="Basic and acidic residues" evidence="1">
    <location>
        <begin position="563"/>
        <end position="583"/>
    </location>
</feature>
<evidence type="ECO:0000256" key="1">
    <source>
        <dbReference type="SAM" id="MobiDB-lite"/>
    </source>
</evidence>
<organism evidence="3 4">
    <name type="scientific">Coniophora puteana (strain RWD-64-598)</name>
    <name type="common">Brown rot fungus</name>
    <dbReference type="NCBI Taxonomy" id="741705"/>
    <lineage>
        <taxon>Eukaryota</taxon>
        <taxon>Fungi</taxon>
        <taxon>Dikarya</taxon>
        <taxon>Basidiomycota</taxon>
        <taxon>Agaricomycotina</taxon>
        <taxon>Agaricomycetes</taxon>
        <taxon>Agaricomycetidae</taxon>
        <taxon>Boletales</taxon>
        <taxon>Coniophorineae</taxon>
        <taxon>Coniophoraceae</taxon>
        <taxon>Coniophora</taxon>
    </lineage>
</organism>
<feature type="region of interest" description="Disordered" evidence="1">
    <location>
        <begin position="522"/>
        <end position="641"/>
    </location>
</feature>
<proteinExistence type="predicted"/>
<accession>A0A5M3MT90</accession>
<feature type="compositionally biased region" description="Polar residues" evidence="1">
    <location>
        <begin position="624"/>
        <end position="633"/>
    </location>
</feature>
<name>A0A5M3MT90_CONPW</name>
<dbReference type="EMBL" id="JH711577">
    <property type="protein sequence ID" value="EIW81741.1"/>
    <property type="molecule type" value="Genomic_DNA"/>
</dbReference>
<comment type="caution">
    <text evidence="3">The sequence shown here is derived from an EMBL/GenBank/DDBJ whole genome shotgun (WGS) entry which is preliminary data.</text>
</comment>
<dbReference type="RefSeq" id="XP_007767624.1">
    <property type="nucleotide sequence ID" value="XM_007769434.1"/>
</dbReference>
<keyword evidence="2" id="KW-0812">Transmembrane</keyword>
<gene>
    <name evidence="3" type="ORF">CONPUDRAFT_136535</name>
</gene>
<keyword evidence="4" id="KW-1185">Reference proteome</keyword>
<dbReference type="KEGG" id="cput:CONPUDRAFT_136535"/>
<evidence type="ECO:0000313" key="3">
    <source>
        <dbReference type="EMBL" id="EIW81741.1"/>
    </source>
</evidence>
<feature type="compositionally biased region" description="Basic and acidic residues" evidence="1">
    <location>
        <begin position="9"/>
        <end position="20"/>
    </location>
</feature>
<feature type="compositionally biased region" description="Basic residues" evidence="1">
    <location>
        <begin position="212"/>
        <end position="230"/>
    </location>
</feature>
<reference evidence="4" key="1">
    <citation type="journal article" date="2012" name="Science">
        <title>The Paleozoic origin of enzymatic lignin decomposition reconstructed from 31 fungal genomes.</title>
        <authorList>
            <person name="Floudas D."/>
            <person name="Binder M."/>
            <person name="Riley R."/>
            <person name="Barry K."/>
            <person name="Blanchette R.A."/>
            <person name="Henrissat B."/>
            <person name="Martinez A.T."/>
            <person name="Otillar R."/>
            <person name="Spatafora J.W."/>
            <person name="Yadav J.S."/>
            <person name="Aerts A."/>
            <person name="Benoit I."/>
            <person name="Boyd A."/>
            <person name="Carlson A."/>
            <person name="Copeland A."/>
            <person name="Coutinho P.M."/>
            <person name="de Vries R.P."/>
            <person name="Ferreira P."/>
            <person name="Findley K."/>
            <person name="Foster B."/>
            <person name="Gaskell J."/>
            <person name="Glotzer D."/>
            <person name="Gorecki P."/>
            <person name="Heitman J."/>
            <person name="Hesse C."/>
            <person name="Hori C."/>
            <person name="Igarashi K."/>
            <person name="Jurgens J.A."/>
            <person name="Kallen N."/>
            <person name="Kersten P."/>
            <person name="Kohler A."/>
            <person name="Kuees U."/>
            <person name="Kumar T.K.A."/>
            <person name="Kuo A."/>
            <person name="LaButti K."/>
            <person name="Larrondo L.F."/>
            <person name="Lindquist E."/>
            <person name="Ling A."/>
            <person name="Lombard V."/>
            <person name="Lucas S."/>
            <person name="Lundell T."/>
            <person name="Martin R."/>
            <person name="McLaughlin D.J."/>
            <person name="Morgenstern I."/>
            <person name="Morin E."/>
            <person name="Murat C."/>
            <person name="Nagy L.G."/>
            <person name="Nolan M."/>
            <person name="Ohm R.A."/>
            <person name="Patyshakuliyeva A."/>
            <person name="Rokas A."/>
            <person name="Ruiz-Duenas F.J."/>
            <person name="Sabat G."/>
            <person name="Salamov A."/>
            <person name="Samejima M."/>
            <person name="Schmutz J."/>
            <person name="Slot J.C."/>
            <person name="St John F."/>
            <person name="Stenlid J."/>
            <person name="Sun H."/>
            <person name="Sun S."/>
            <person name="Syed K."/>
            <person name="Tsang A."/>
            <person name="Wiebenga A."/>
            <person name="Young D."/>
            <person name="Pisabarro A."/>
            <person name="Eastwood D.C."/>
            <person name="Martin F."/>
            <person name="Cullen D."/>
            <person name="Grigoriev I.V."/>
            <person name="Hibbett D.S."/>
        </authorList>
    </citation>
    <scope>NUCLEOTIDE SEQUENCE [LARGE SCALE GENOMIC DNA]</scope>
    <source>
        <strain evidence="4">RWD-64-598 SS2</strain>
    </source>
</reference>
<feature type="transmembrane region" description="Helical" evidence="2">
    <location>
        <begin position="353"/>
        <end position="376"/>
    </location>
</feature>
<feature type="compositionally biased region" description="Basic residues" evidence="1">
    <location>
        <begin position="33"/>
        <end position="47"/>
    </location>
</feature>
<evidence type="ECO:0000256" key="2">
    <source>
        <dbReference type="SAM" id="Phobius"/>
    </source>
</evidence>
<feature type="compositionally biased region" description="Acidic residues" evidence="1">
    <location>
        <begin position="51"/>
        <end position="60"/>
    </location>
</feature>
<dbReference type="AlphaFoldDB" id="A0A5M3MT90"/>
<keyword evidence="2" id="KW-1133">Transmembrane helix</keyword>
<dbReference type="OrthoDB" id="3062801at2759"/>
<dbReference type="Proteomes" id="UP000053558">
    <property type="component" value="Unassembled WGS sequence"/>
</dbReference>
<feature type="region of interest" description="Disordered" evidence="1">
    <location>
        <begin position="207"/>
        <end position="243"/>
    </location>
</feature>
<feature type="transmembrane region" description="Helical" evidence="2">
    <location>
        <begin position="448"/>
        <end position="469"/>
    </location>
</feature>
<sequence>MGVSAFRAARTEHDHAREGTADGAPPRNAGGRGQRRGRRGRGRRGRRGRGDDDEDDEEEPFVPVDPWRLRARIRQLSLNTPHIPDLESGLHRVQSNLGIPPEAECHETLTSCLPSPPFLSSLRSHSFPLLRPLSLARVASPRLKRGLEDTWTHFTDTLPRQIYLHILLRLPSLYFARIARVFEDAELSKPDIERMVEACWEGDWASLPQGRSHSHGPRRTHGRSPGHAHHSPSPPPRLLGQGLVGSPRASLARGLGIGATSAPASLAAGNDDAHEEGGATDEWALPFPEEWVSGAADVPPSIVRFKRSWEEFIDSLLREWKTLNLVSALLLSAILSMFQNTQMSLDPLIRTPALISLTCALMSLSYGCVYIVRFGTMRTMHNALRWADEARHTETSIWWNVWVLLAMPAVWLAWSMVSFVVAILAFVWRSGADSDPQTPNQLGSRAVLGPRVGISMLFVLGVVYFGAMVRTLGSYGYGRRGAREAARYPPMHLYLSNSRPTSTSPPPPDYLERERDVGLVGARRPGAFTPPPAISPTPRTSLDDRDRVGRTVFPPDRGTGEPQRGRDRTTRRGADIGRPRRASDAQIPLSAVTGLGLMNLPGDGSGSGVNLSGSGNGNGNGNSEATPRSSDSLVMTEKEAL</sequence>
<protein>
    <submittedName>
        <fullName evidence="3">Uncharacterized protein</fullName>
    </submittedName>
</protein>
<dbReference type="GeneID" id="19200919"/>
<keyword evidence="2" id="KW-0472">Membrane</keyword>